<evidence type="ECO:0000256" key="6">
    <source>
        <dbReference type="SAM" id="SignalP"/>
    </source>
</evidence>
<feature type="signal peptide" evidence="6">
    <location>
        <begin position="1"/>
        <end position="26"/>
    </location>
</feature>
<evidence type="ECO:0000256" key="4">
    <source>
        <dbReference type="ARBA" id="ARBA00022821"/>
    </source>
</evidence>
<reference evidence="7" key="1">
    <citation type="submission" date="2023-12" db="EMBL/GenBank/DDBJ databases">
        <title>Genome assembly of Anisodus tanguticus.</title>
        <authorList>
            <person name="Wang Y.-J."/>
        </authorList>
    </citation>
    <scope>NUCLEOTIDE SEQUENCE</scope>
    <source>
        <strain evidence="7">KB-2021</strain>
        <tissue evidence="7">Leaf</tissue>
    </source>
</reference>
<dbReference type="Pfam" id="PF25052">
    <property type="entry name" value="AtDEF-like"/>
    <property type="match status" value="1"/>
</dbReference>
<keyword evidence="5" id="KW-1015">Disulfide bond</keyword>
<keyword evidence="6" id="KW-0732">Signal</keyword>
<proteinExistence type="inferred from homology"/>
<dbReference type="InterPro" id="IPR010851">
    <property type="entry name" value="DEFL"/>
</dbReference>
<name>A0AAE1VGW3_9SOLA</name>
<accession>A0AAE1VGW3</accession>
<comment type="caution">
    <text evidence="7">The sequence shown here is derived from an EMBL/GenBank/DDBJ whole genome shotgun (WGS) entry which is preliminary data.</text>
</comment>
<dbReference type="EMBL" id="JAVYJV010000011">
    <property type="protein sequence ID" value="KAK4359965.1"/>
    <property type="molecule type" value="Genomic_DNA"/>
</dbReference>
<keyword evidence="2" id="KW-0929">Antimicrobial</keyword>
<evidence type="ECO:0000313" key="8">
    <source>
        <dbReference type="Proteomes" id="UP001291623"/>
    </source>
</evidence>
<keyword evidence="3" id="KW-0295">Fungicide</keyword>
<dbReference type="Proteomes" id="UP001291623">
    <property type="component" value="Unassembled WGS sequence"/>
</dbReference>
<dbReference type="AlphaFoldDB" id="A0AAE1VGW3"/>
<dbReference type="GO" id="GO:0031640">
    <property type="term" value="P:killing of cells of another organism"/>
    <property type="evidence" value="ECO:0007669"/>
    <property type="project" value="UniProtKB-KW"/>
</dbReference>
<evidence type="ECO:0000256" key="1">
    <source>
        <dbReference type="ARBA" id="ARBA00006722"/>
    </source>
</evidence>
<keyword evidence="4" id="KW-0611">Plant defense</keyword>
<gene>
    <name evidence="7" type="ORF">RND71_022194</name>
</gene>
<protein>
    <submittedName>
        <fullName evidence="7">Uncharacterized protein</fullName>
    </submittedName>
</protein>
<evidence type="ECO:0000256" key="2">
    <source>
        <dbReference type="ARBA" id="ARBA00022529"/>
    </source>
</evidence>
<feature type="chain" id="PRO_5042016050" evidence="6">
    <location>
        <begin position="27"/>
        <end position="85"/>
    </location>
</feature>
<comment type="similarity">
    <text evidence="1">Belongs to the DEFL family.</text>
</comment>
<evidence type="ECO:0000313" key="7">
    <source>
        <dbReference type="EMBL" id="KAK4359965.1"/>
    </source>
</evidence>
<evidence type="ECO:0000256" key="3">
    <source>
        <dbReference type="ARBA" id="ARBA00022577"/>
    </source>
</evidence>
<keyword evidence="8" id="KW-1185">Reference proteome</keyword>
<organism evidence="7 8">
    <name type="scientific">Anisodus tanguticus</name>
    <dbReference type="NCBI Taxonomy" id="243964"/>
    <lineage>
        <taxon>Eukaryota</taxon>
        <taxon>Viridiplantae</taxon>
        <taxon>Streptophyta</taxon>
        <taxon>Embryophyta</taxon>
        <taxon>Tracheophyta</taxon>
        <taxon>Spermatophyta</taxon>
        <taxon>Magnoliopsida</taxon>
        <taxon>eudicotyledons</taxon>
        <taxon>Gunneridae</taxon>
        <taxon>Pentapetalae</taxon>
        <taxon>asterids</taxon>
        <taxon>lamiids</taxon>
        <taxon>Solanales</taxon>
        <taxon>Solanaceae</taxon>
        <taxon>Solanoideae</taxon>
        <taxon>Hyoscyameae</taxon>
        <taxon>Anisodus</taxon>
    </lineage>
</organism>
<evidence type="ECO:0000256" key="5">
    <source>
        <dbReference type="ARBA" id="ARBA00023157"/>
    </source>
</evidence>
<sequence>MAKISVHYCLLLVMIMYLSVLHPMIAQNHQVIARECNTPIYNITCKENSDCVPSCKEVYKDNLIFAFCMRSTPDHTLVCNCSYYC</sequence>
<dbReference type="GO" id="GO:0050832">
    <property type="term" value="P:defense response to fungus"/>
    <property type="evidence" value="ECO:0007669"/>
    <property type="project" value="UniProtKB-KW"/>
</dbReference>